<keyword evidence="2" id="KW-1185">Reference proteome</keyword>
<accession>A0ABP9EV12</accession>
<reference evidence="2" key="1">
    <citation type="journal article" date="2019" name="Int. J. Syst. Evol. Microbiol.">
        <title>The Global Catalogue of Microorganisms (GCM) 10K type strain sequencing project: providing services to taxonomists for standard genome sequencing and annotation.</title>
        <authorList>
            <consortium name="The Broad Institute Genomics Platform"/>
            <consortium name="The Broad Institute Genome Sequencing Center for Infectious Disease"/>
            <person name="Wu L."/>
            <person name="Ma J."/>
        </authorList>
    </citation>
    <scope>NUCLEOTIDE SEQUENCE [LARGE SCALE GENOMIC DNA]</scope>
    <source>
        <strain evidence="2">JCM 18274</strain>
    </source>
</reference>
<name>A0ABP9EV12_9FLAO</name>
<proteinExistence type="predicted"/>
<evidence type="ECO:0000313" key="2">
    <source>
        <dbReference type="Proteomes" id="UP001500433"/>
    </source>
</evidence>
<protein>
    <submittedName>
        <fullName evidence="1">Uncharacterized protein</fullName>
    </submittedName>
</protein>
<gene>
    <name evidence="1" type="ORF">GCM10023311_02860</name>
</gene>
<sequence>MLNIENREKMNKILTITVLLLSFSINSQTFINENLDGELNLESKTLSVNLKEIQFSGNLTSIKYKYKDYYLVKGEHQQLLISFDNLKSKKETKIREIIIINENYDKLVKYIKKNQLKDGEVFFKYNYMFDASKNKELNTSWKNKEYLEIQNKLKEKYDSISDLKNFEGKYYVKILKSEGLDYSKLEYKAELYISDKGFTFKSEIPDIMLLKGTHYIKEEFLPSKKGSFILTKGNSRRTFISLNINSTRESGAFTFSEYGRTNTTTFIIEKFVK</sequence>
<organism evidence="1 2">
    <name type="scientific">Flaviramulus aquimarinus</name>
    <dbReference type="NCBI Taxonomy" id="1170456"/>
    <lineage>
        <taxon>Bacteria</taxon>
        <taxon>Pseudomonadati</taxon>
        <taxon>Bacteroidota</taxon>
        <taxon>Flavobacteriia</taxon>
        <taxon>Flavobacteriales</taxon>
        <taxon>Flavobacteriaceae</taxon>
        <taxon>Flaviramulus</taxon>
    </lineage>
</organism>
<dbReference type="Proteomes" id="UP001500433">
    <property type="component" value="Unassembled WGS sequence"/>
</dbReference>
<evidence type="ECO:0000313" key="1">
    <source>
        <dbReference type="EMBL" id="GAA4883976.1"/>
    </source>
</evidence>
<dbReference type="EMBL" id="BAABJH010000001">
    <property type="protein sequence ID" value="GAA4883976.1"/>
    <property type="molecule type" value="Genomic_DNA"/>
</dbReference>
<comment type="caution">
    <text evidence="1">The sequence shown here is derived from an EMBL/GenBank/DDBJ whole genome shotgun (WGS) entry which is preliminary data.</text>
</comment>